<gene>
    <name evidence="2" type="ORF">B9T62_14815</name>
</gene>
<feature type="transmembrane region" description="Helical" evidence="1">
    <location>
        <begin position="70"/>
        <end position="92"/>
    </location>
</feature>
<keyword evidence="1" id="KW-0812">Transmembrane</keyword>
<dbReference type="AlphaFoldDB" id="A0A2Z2K6R8"/>
<feature type="transmembrane region" description="Helical" evidence="1">
    <location>
        <begin position="98"/>
        <end position="122"/>
    </location>
</feature>
<protein>
    <submittedName>
        <fullName evidence="2">Uncharacterized protein</fullName>
    </submittedName>
</protein>
<dbReference type="EMBL" id="CP021780">
    <property type="protein sequence ID" value="ASA21936.1"/>
    <property type="molecule type" value="Genomic_DNA"/>
</dbReference>
<feature type="transmembrane region" description="Helical" evidence="1">
    <location>
        <begin position="191"/>
        <end position="211"/>
    </location>
</feature>
<keyword evidence="1" id="KW-1133">Transmembrane helix</keyword>
<feature type="transmembrane region" description="Helical" evidence="1">
    <location>
        <begin position="223"/>
        <end position="241"/>
    </location>
</feature>
<evidence type="ECO:0000313" key="2">
    <source>
        <dbReference type="EMBL" id="ASA21936.1"/>
    </source>
</evidence>
<keyword evidence="3" id="KW-1185">Reference proteome</keyword>
<proteinExistence type="predicted"/>
<sequence length="275" mass="32759">MGYFFAVRQIFLTSDIEYIYIMFQMNYYLLSIYELFYWGVYMRNKLLKYYKEKVSVEALVNSHIKRVYRFLNISFWLFALSLASLLITYPIYSLGLLVPFAISLFIIVISIISLIVALNMYLRRARAVIRVDLQLPLKQKTGRWRTEDFNEHQRKMISDYIIENKLDKKWKIEKLIASLTKDKESLIVPPLIAPTVFISLMIPIINQLLSFLLENYKANSVDIFVYAFLFTISITAIANSYKKHMWNIKEDLFKNYYHRRDLIDILEDVLLSLEE</sequence>
<reference evidence="2 3" key="1">
    <citation type="submission" date="2017-06" db="EMBL/GenBank/DDBJ databases">
        <title>Complete genome sequence of Paenibacillus donghaensis KCTC 13049T isolated from East Sea sediment, South Korea.</title>
        <authorList>
            <person name="Jung B.K."/>
            <person name="Hong S.-J."/>
            <person name="Shin J.-H."/>
        </authorList>
    </citation>
    <scope>NUCLEOTIDE SEQUENCE [LARGE SCALE GENOMIC DNA]</scope>
    <source>
        <strain evidence="2 3">KCTC 13049</strain>
    </source>
</reference>
<evidence type="ECO:0000313" key="3">
    <source>
        <dbReference type="Proteomes" id="UP000249890"/>
    </source>
</evidence>
<keyword evidence="1" id="KW-0472">Membrane</keyword>
<organism evidence="2 3">
    <name type="scientific">Paenibacillus donghaensis</name>
    <dbReference type="NCBI Taxonomy" id="414771"/>
    <lineage>
        <taxon>Bacteria</taxon>
        <taxon>Bacillati</taxon>
        <taxon>Bacillota</taxon>
        <taxon>Bacilli</taxon>
        <taxon>Bacillales</taxon>
        <taxon>Paenibacillaceae</taxon>
        <taxon>Paenibacillus</taxon>
    </lineage>
</organism>
<accession>A0A2Z2K6R8</accession>
<evidence type="ECO:0000256" key="1">
    <source>
        <dbReference type="SAM" id="Phobius"/>
    </source>
</evidence>
<feature type="transmembrane region" description="Helical" evidence="1">
    <location>
        <begin position="18"/>
        <end position="41"/>
    </location>
</feature>
<dbReference type="Proteomes" id="UP000249890">
    <property type="component" value="Chromosome"/>
</dbReference>
<name>A0A2Z2K6R8_9BACL</name>
<dbReference type="KEGG" id="pdh:B9T62_14815"/>